<evidence type="ECO:0000256" key="1">
    <source>
        <dbReference type="SAM" id="MobiDB-lite"/>
    </source>
</evidence>
<dbReference type="PANTHER" id="PTHR46336:SF3">
    <property type="entry name" value="BTB_POZ DOMAIN-CONTAINING PROTEIN POB1"/>
    <property type="match status" value="1"/>
</dbReference>
<dbReference type="GO" id="GO:0005634">
    <property type="term" value="C:nucleus"/>
    <property type="evidence" value="ECO:0007669"/>
    <property type="project" value="TreeGrafter"/>
</dbReference>
<reference evidence="2" key="2">
    <citation type="journal article" date="2024" name="Plant">
        <title>Genomic evolution and insights into agronomic trait innovations of Sesamum species.</title>
        <authorList>
            <person name="Miao H."/>
            <person name="Wang L."/>
            <person name="Qu L."/>
            <person name="Liu H."/>
            <person name="Sun Y."/>
            <person name="Le M."/>
            <person name="Wang Q."/>
            <person name="Wei S."/>
            <person name="Zheng Y."/>
            <person name="Lin W."/>
            <person name="Duan Y."/>
            <person name="Cao H."/>
            <person name="Xiong S."/>
            <person name="Wang X."/>
            <person name="Wei L."/>
            <person name="Li C."/>
            <person name="Ma Q."/>
            <person name="Ju M."/>
            <person name="Zhao R."/>
            <person name="Li G."/>
            <person name="Mu C."/>
            <person name="Tian Q."/>
            <person name="Mei H."/>
            <person name="Zhang T."/>
            <person name="Gao T."/>
            <person name="Zhang H."/>
        </authorList>
    </citation>
    <scope>NUCLEOTIDE SEQUENCE</scope>
    <source>
        <strain evidence="2">KEN1</strain>
    </source>
</reference>
<feature type="compositionally biased region" description="Polar residues" evidence="1">
    <location>
        <begin position="1"/>
        <end position="10"/>
    </location>
</feature>
<gene>
    <name evidence="2" type="ORF">Slati_0374700</name>
</gene>
<dbReference type="GO" id="GO:0010114">
    <property type="term" value="P:response to red light"/>
    <property type="evidence" value="ECO:0007669"/>
    <property type="project" value="TreeGrafter"/>
</dbReference>
<sequence length="144" mass="15924">MDSDSSSSPTAGGDPDFGFAFNDSNFSDRVLRIEIVADPPEAPPESEGCRTLADWAARKSKRRRGDVVKKENDMYHSFAALDINNCPEEQILDCQQPDVEDGAGDENHDEEDIPMIEDSPSGIRKRNLNSATHSKSSCWSWTCS</sequence>
<comment type="caution">
    <text evidence="2">The sequence shown here is derived from an EMBL/GenBank/DDBJ whole genome shotgun (WGS) entry which is preliminary data.</text>
</comment>
<feature type="region of interest" description="Disordered" evidence="1">
    <location>
        <begin position="1"/>
        <end position="20"/>
    </location>
</feature>
<protein>
    <submittedName>
        <fullName evidence="2">BTB/POZ domain-containing protein POB1</fullName>
    </submittedName>
</protein>
<organism evidence="2">
    <name type="scientific">Sesamum latifolium</name>
    <dbReference type="NCBI Taxonomy" id="2727402"/>
    <lineage>
        <taxon>Eukaryota</taxon>
        <taxon>Viridiplantae</taxon>
        <taxon>Streptophyta</taxon>
        <taxon>Embryophyta</taxon>
        <taxon>Tracheophyta</taxon>
        <taxon>Spermatophyta</taxon>
        <taxon>Magnoliopsida</taxon>
        <taxon>eudicotyledons</taxon>
        <taxon>Gunneridae</taxon>
        <taxon>Pentapetalae</taxon>
        <taxon>asterids</taxon>
        <taxon>lamiids</taxon>
        <taxon>Lamiales</taxon>
        <taxon>Pedaliaceae</taxon>
        <taxon>Sesamum</taxon>
    </lineage>
</organism>
<dbReference type="PANTHER" id="PTHR46336">
    <property type="entry name" value="OS02G0260700 PROTEIN"/>
    <property type="match status" value="1"/>
</dbReference>
<dbReference type="AlphaFoldDB" id="A0AAW2YGK6"/>
<evidence type="ECO:0000313" key="2">
    <source>
        <dbReference type="EMBL" id="KAL0464871.1"/>
    </source>
</evidence>
<feature type="compositionally biased region" description="Polar residues" evidence="1">
    <location>
        <begin position="128"/>
        <end position="144"/>
    </location>
</feature>
<dbReference type="EMBL" id="JACGWN010000001">
    <property type="protein sequence ID" value="KAL0464871.1"/>
    <property type="molecule type" value="Genomic_DNA"/>
</dbReference>
<reference evidence="2" key="1">
    <citation type="submission" date="2020-06" db="EMBL/GenBank/DDBJ databases">
        <authorList>
            <person name="Li T."/>
            <person name="Hu X."/>
            <person name="Zhang T."/>
            <person name="Song X."/>
            <person name="Zhang H."/>
            <person name="Dai N."/>
            <person name="Sheng W."/>
            <person name="Hou X."/>
            <person name="Wei L."/>
        </authorList>
    </citation>
    <scope>NUCLEOTIDE SEQUENCE</scope>
    <source>
        <strain evidence="2">KEN1</strain>
        <tissue evidence="2">Leaf</tissue>
    </source>
</reference>
<feature type="region of interest" description="Disordered" evidence="1">
    <location>
        <begin position="96"/>
        <end position="144"/>
    </location>
</feature>
<accession>A0AAW2YGK6</accession>
<feature type="compositionally biased region" description="Acidic residues" evidence="1">
    <location>
        <begin position="98"/>
        <end position="115"/>
    </location>
</feature>
<dbReference type="InterPro" id="IPR045890">
    <property type="entry name" value="POB1-like"/>
</dbReference>
<proteinExistence type="predicted"/>
<name>A0AAW2YGK6_9LAMI</name>